<proteinExistence type="predicted"/>
<sequence>MSDWDTGDTGYDGGSDVDFGHYEAGQQHGELDQLHQVDASDSSYNSDFNVYEQDSANAESTDFQQGHSVQWTDGNGASYSETDFTNYSHDEASTDHIFAADGSVSANDSQFSQIDALRQQINSSFATGTEFHGNAGELGVASN</sequence>
<keyword evidence="4" id="KW-1185">Reference proteome</keyword>
<name>A0ABY5VV80_9ACTN</name>
<dbReference type="EMBL" id="CP073720">
    <property type="protein sequence ID" value="UWP81080.1"/>
    <property type="molecule type" value="Genomic_DNA"/>
</dbReference>
<feature type="compositionally biased region" description="Polar residues" evidence="1">
    <location>
        <begin position="39"/>
        <end position="75"/>
    </location>
</feature>
<dbReference type="Proteomes" id="UP001059617">
    <property type="component" value="Chromosome"/>
</dbReference>
<dbReference type="RefSeq" id="WP_259858843.1">
    <property type="nucleotide sequence ID" value="NZ_BAAAST010000087.1"/>
</dbReference>
<feature type="region of interest" description="Disordered" evidence="1">
    <location>
        <begin position="1"/>
        <end position="75"/>
    </location>
</feature>
<reference evidence="2" key="2">
    <citation type="submission" date="2022-09" db="EMBL/GenBank/DDBJ databases">
        <title>Biosynthetic gene clusters of Dactylosporangioum fulvum.</title>
        <authorList>
            <person name="Caradec T."/>
        </authorList>
    </citation>
    <scope>NUCLEOTIDE SEQUENCE</scope>
    <source>
        <strain evidence="2">NRRL B-16292</strain>
    </source>
</reference>
<gene>
    <name evidence="3" type="ORF">Dfulv_04750</name>
    <name evidence="2" type="ORF">Dfulv_39100</name>
</gene>
<evidence type="ECO:0000313" key="2">
    <source>
        <dbReference type="EMBL" id="UWP81080.1"/>
    </source>
</evidence>
<feature type="compositionally biased region" description="Low complexity" evidence="1">
    <location>
        <begin position="1"/>
        <end position="17"/>
    </location>
</feature>
<evidence type="ECO:0000313" key="4">
    <source>
        <dbReference type="Proteomes" id="UP001059617"/>
    </source>
</evidence>
<organism evidence="2 4">
    <name type="scientific">Dactylosporangium fulvum</name>
    <dbReference type="NCBI Taxonomy" id="53359"/>
    <lineage>
        <taxon>Bacteria</taxon>
        <taxon>Bacillati</taxon>
        <taxon>Actinomycetota</taxon>
        <taxon>Actinomycetes</taxon>
        <taxon>Micromonosporales</taxon>
        <taxon>Micromonosporaceae</taxon>
        <taxon>Dactylosporangium</taxon>
    </lineage>
</organism>
<evidence type="ECO:0000256" key="1">
    <source>
        <dbReference type="SAM" id="MobiDB-lite"/>
    </source>
</evidence>
<evidence type="ECO:0000313" key="3">
    <source>
        <dbReference type="EMBL" id="UWP83592.1"/>
    </source>
</evidence>
<dbReference type="EMBL" id="CP073720">
    <property type="protein sequence ID" value="UWP83592.1"/>
    <property type="molecule type" value="Genomic_DNA"/>
</dbReference>
<protein>
    <submittedName>
        <fullName evidence="2">Uncharacterized protein</fullName>
    </submittedName>
</protein>
<reference evidence="2" key="1">
    <citation type="submission" date="2021-04" db="EMBL/GenBank/DDBJ databases">
        <authorList>
            <person name="Hartkoorn R.C."/>
            <person name="Beaudoing E."/>
            <person name="Hot D."/>
        </authorList>
    </citation>
    <scope>NUCLEOTIDE SEQUENCE</scope>
    <source>
        <strain evidence="2">NRRL B-16292</strain>
    </source>
</reference>
<accession>A0ABY5VV80</accession>